<feature type="transmembrane region" description="Helical" evidence="1">
    <location>
        <begin position="208"/>
        <end position="234"/>
    </location>
</feature>
<dbReference type="RefSeq" id="WP_100917796.1">
    <property type="nucleotide sequence ID" value="NZ_CP020370.1"/>
</dbReference>
<feature type="transmembrane region" description="Helical" evidence="1">
    <location>
        <begin position="57"/>
        <end position="77"/>
    </location>
</feature>
<organism evidence="2 3">
    <name type="scientific">Candidatus Thiodictyon syntrophicum</name>
    <dbReference type="NCBI Taxonomy" id="1166950"/>
    <lineage>
        <taxon>Bacteria</taxon>
        <taxon>Pseudomonadati</taxon>
        <taxon>Pseudomonadota</taxon>
        <taxon>Gammaproteobacteria</taxon>
        <taxon>Chromatiales</taxon>
        <taxon>Chromatiaceae</taxon>
        <taxon>Thiodictyon</taxon>
    </lineage>
</organism>
<name>A0A2K8U372_9GAMM</name>
<dbReference type="OrthoDB" id="9794512at2"/>
<feature type="transmembrane region" description="Helical" evidence="1">
    <location>
        <begin position="98"/>
        <end position="118"/>
    </location>
</feature>
<feature type="transmembrane region" description="Helical" evidence="1">
    <location>
        <begin position="12"/>
        <end position="35"/>
    </location>
</feature>
<accession>A0A2K8U372</accession>
<dbReference type="Proteomes" id="UP000232638">
    <property type="component" value="Chromosome"/>
</dbReference>
<keyword evidence="3" id="KW-1185">Reference proteome</keyword>
<evidence type="ECO:0000313" key="3">
    <source>
        <dbReference type="Proteomes" id="UP000232638"/>
    </source>
</evidence>
<keyword evidence="1" id="KW-0472">Membrane</keyword>
<keyword evidence="1" id="KW-0812">Transmembrane</keyword>
<dbReference type="AlphaFoldDB" id="A0A2K8U372"/>
<feature type="transmembrane region" description="Helical" evidence="1">
    <location>
        <begin position="169"/>
        <end position="188"/>
    </location>
</feature>
<sequence length="245" mass="25907">MILTIVGRELRGGLVTPLLWVLLGAGQVVLAWVFLKVVDDFSGLGADERVASLSQELALNLFSIAAVIAMLAAPLIAMRMLSAEFRDGTYDLIGAAPVHLYAVVLGKFLGVAALLTPLCLLPAANLTLLLGVADLDPGLFAAATLGLWLAGLMFGAIGLYAASLSAQPGAAVLAAFGLLLLFSVIGRAQDLSLPGLSLFAWLAWNEHLLWFLLGAVRVSDVAYFLLFTGLFLALTHRRLANRRLA</sequence>
<gene>
    <name evidence="2" type="ORF">THSYN_02735</name>
</gene>
<keyword evidence="1" id="KW-1133">Transmembrane helix</keyword>
<evidence type="ECO:0000313" key="2">
    <source>
        <dbReference type="EMBL" id="AUB79985.1"/>
    </source>
</evidence>
<dbReference type="EMBL" id="CP020370">
    <property type="protein sequence ID" value="AUB79985.1"/>
    <property type="molecule type" value="Genomic_DNA"/>
</dbReference>
<protein>
    <submittedName>
        <fullName evidence="2">ABC transporter permease</fullName>
    </submittedName>
</protein>
<proteinExistence type="predicted"/>
<evidence type="ECO:0000256" key="1">
    <source>
        <dbReference type="SAM" id="Phobius"/>
    </source>
</evidence>
<reference evidence="2 3" key="1">
    <citation type="submission" date="2017-03" db="EMBL/GenBank/DDBJ databases">
        <title>Complete genome sequence of Candidatus 'Thiodictyon syntrophicum' sp. nov. strain Cad16T, a photolithoautotroph purple sulfur bacterium isolated from an alpine meromictic lake.</title>
        <authorList>
            <person name="Luedin S.M."/>
            <person name="Pothier J.F."/>
            <person name="Danza F."/>
            <person name="Storelli N."/>
            <person name="Wittwer M."/>
            <person name="Tonolla M."/>
        </authorList>
    </citation>
    <scope>NUCLEOTIDE SEQUENCE [LARGE SCALE GENOMIC DNA]</scope>
    <source>
        <strain evidence="2 3">Cad16T</strain>
    </source>
</reference>
<feature type="transmembrane region" description="Helical" evidence="1">
    <location>
        <begin position="138"/>
        <end position="162"/>
    </location>
</feature>
<dbReference type="KEGG" id="tsy:THSYN_02735"/>